<comment type="caution">
    <text evidence="3">The sequence shown here is derived from an EMBL/GenBank/DDBJ whole genome shotgun (WGS) entry which is preliminary data.</text>
</comment>
<dbReference type="Pfam" id="PF13828">
    <property type="entry name" value="DUF4190"/>
    <property type="match status" value="1"/>
</dbReference>
<evidence type="ECO:0000313" key="3">
    <source>
        <dbReference type="EMBL" id="OWQ52031.1"/>
    </source>
</evidence>
<evidence type="ECO:0000256" key="1">
    <source>
        <dbReference type="SAM" id="Phobius"/>
    </source>
</evidence>
<feature type="transmembrane region" description="Helical" evidence="1">
    <location>
        <begin position="12"/>
        <end position="36"/>
    </location>
</feature>
<proteinExistence type="predicted"/>
<organism evidence="3 4">
    <name type="scientific">Stenotrophomonas maltophilia</name>
    <name type="common">Pseudomonas maltophilia</name>
    <name type="synonym">Xanthomonas maltophilia</name>
    <dbReference type="NCBI Taxonomy" id="40324"/>
    <lineage>
        <taxon>Bacteria</taxon>
        <taxon>Pseudomonadati</taxon>
        <taxon>Pseudomonadota</taxon>
        <taxon>Gammaproteobacteria</taxon>
        <taxon>Lysobacterales</taxon>
        <taxon>Lysobacteraceae</taxon>
        <taxon>Stenotrophomonas</taxon>
        <taxon>Stenotrophomonas maltophilia group</taxon>
    </lineage>
</organism>
<gene>
    <name evidence="3" type="ORF">CEE60_13995</name>
</gene>
<evidence type="ECO:0000259" key="2">
    <source>
        <dbReference type="Pfam" id="PF13828"/>
    </source>
</evidence>
<keyword evidence="1" id="KW-1133">Transmembrane helix</keyword>
<evidence type="ECO:0000313" key="4">
    <source>
        <dbReference type="Proteomes" id="UP000198157"/>
    </source>
</evidence>
<keyword evidence="1" id="KW-0812">Transmembrane</keyword>
<name>A0A246HKC0_STEMA</name>
<dbReference type="EMBL" id="NIVS01000037">
    <property type="protein sequence ID" value="OWQ52031.1"/>
    <property type="molecule type" value="Genomic_DNA"/>
</dbReference>
<keyword evidence="1" id="KW-0472">Membrane</keyword>
<dbReference type="Proteomes" id="UP000198157">
    <property type="component" value="Unassembled WGS sequence"/>
</dbReference>
<dbReference type="InterPro" id="IPR025241">
    <property type="entry name" value="DUF4190"/>
</dbReference>
<feature type="transmembrane region" description="Helical" evidence="1">
    <location>
        <begin position="57"/>
        <end position="90"/>
    </location>
</feature>
<reference evidence="3 4" key="1">
    <citation type="submission" date="2017-06" db="EMBL/GenBank/DDBJ databases">
        <authorList>
            <person name="Kim H.J."/>
            <person name="Triplett B.A."/>
        </authorList>
    </citation>
    <scope>NUCLEOTIDE SEQUENCE [LARGE SCALE GENOMIC DNA]</scope>
    <source>
        <strain evidence="3 4">13146</strain>
    </source>
</reference>
<dbReference type="AlphaFoldDB" id="A0A246HKC0"/>
<sequence length="94" mass="9884">MSLPPRQTSAMAVVSLIMGILGWTALPFIGSIAAIVTGHLARAEIRRRPLELEGDGMALAGLILGWIIVIGSLLALVVILLFFGGLAWFAATQS</sequence>
<feature type="domain" description="DUF4190" evidence="2">
    <location>
        <begin position="11"/>
        <end position="74"/>
    </location>
</feature>
<dbReference type="OrthoDB" id="6183992at2"/>
<protein>
    <recommendedName>
        <fullName evidence="2">DUF4190 domain-containing protein</fullName>
    </recommendedName>
</protein>
<accession>A0A246HKC0</accession>